<name>A0ABN3IF93_9ACTN</name>
<comment type="caution">
    <text evidence="11">The sequence shown here is derived from an EMBL/GenBank/DDBJ whole genome shotgun (WGS) entry which is preliminary data.</text>
</comment>
<feature type="transmembrane region" description="Helical" evidence="9">
    <location>
        <begin position="490"/>
        <end position="513"/>
    </location>
</feature>
<evidence type="ECO:0000313" key="12">
    <source>
        <dbReference type="Proteomes" id="UP001500058"/>
    </source>
</evidence>
<keyword evidence="4 9" id="KW-0812">Transmembrane</keyword>
<feature type="transmembrane region" description="Helical" evidence="9">
    <location>
        <begin position="22"/>
        <end position="46"/>
    </location>
</feature>
<protein>
    <submittedName>
        <fullName evidence="11">MFS transporter</fullName>
    </submittedName>
</protein>
<dbReference type="InterPro" id="IPR011701">
    <property type="entry name" value="MFS"/>
</dbReference>
<feature type="transmembrane region" description="Helical" evidence="9">
    <location>
        <begin position="179"/>
        <end position="201"/>
    </location>
</feature>
<dbReference type="InterPro" id="IPR036259">
    <property type="entry name" value="MFS_trans_sf"/>
</dbReference>
<feature type="transmembrane region" description="Helical" evidence="9">
    <location>
        <begin position="282"/>
        <end position="306"/>
    </location>
</feature>
<dbReference type="CDD" id="cd17321">
    <property type="entry name" value="MFS_MMR_MDR_like"/>
    <property type="match status" value="1"/>
</dbReference>
<dbReference type="InterPro" id="IPR004638">
    <property type="entry name" value="EmrB-like"/>
</dbReference>
<evidence type="ECO:0000256" key="6">
    <source>
        <dbReference type="ARBA" id="ARBA00023136"/>
    </source>
</evidence>
<keyword evidence="2" id="KW-0813">Transport</keyword>
<evidence type="ECO:0000256" key="4">
    <source>
        <dbReference type="ARBA" id="ARBA00022692"/>
    </source>
</evidence>
<comment type="subcellular location">
    <subcellularLocation>
        <location evidence="1">Cell membrane</location>
        <topology evidence="1">Multi-pass membrane protein</topology>
    </subcellularLocation>
</comment>
<feature type="compositionally biased region" description="Low complexity" evidence="8">
    <location>
        <begin position="543"/>
        <end position="554"/>
    </location>
</feature>
<keyword evidence="6 9" id="KW-0472">Membrane</keyword>
<feature type="compositionally biased region" description="Basic and acidic residues" evidence="8">
    <location>
        <begin position="591"/>
        <end position="601"/>
    </location>
</feature>
<dbReference type="Gene3D" id="1.20.1250.20">
    <property type="entry name" value="MFS general substrate transporter like domains"/>
    <property type="match status" value="1"/>
</dbReference>
<feature type="region of interest" description="Disordered" evidence="8">
    <location>
        <begin position="518"/>
        <end position="601"/>
    </location>
</feature>
<dbReference type="PRINTS" id="PR01036">
    <property type="entry name" value="TCRTETB"/>
</dbReference>
<keyword evidence="3" id="KW-1003">Cell membrane</keyword>
<evidence type="ECO:0000256" key="7">
    <source>
        <dbReference type="ARBA" id="ARBA00023251"/>
    </source>
</evidence>
<reference evidence="11 12" key="1">
    <citation type="journal article" date="2019" name="Int. J. Syst. Evol. Microbiol.">
        <title>The Global Catalogue of Microorganisms (GCM) 10K type strain sequencing project: providing services to taxonomists for standard genome sequencing and annotation.</title>
        <authorList>
            <consortium name="The Broad Institute Genomics Platform"/>
            <consortium name="The Broad Institute Genome Sequencing Center for Infectious Disease"/>
            <person name="Wu L."/>
            <person name="Ma J."/>
        </authorList>
    </citation>
    <scope>NUCLEOTIDE SEQUENCE [LARGE SCALE GENOMIC DNA]</scope>
    <source>
        <strain evidence="11 12">JCM 6921</strain>
    </source>
</reference>
<dbReference type="Proteomes" id="UP001500058">
    <property type="component" value="Unassembled WGS sequence"/>
</dbReference>
<feature type="transmembrane region" description="Helical" evidence="9">
    <location>
        <begin position="372"/>
        <end position="398"/>
    </location>
</feature>
<dbReference type="Pfam" id="PF07690">
    <property type="entry name" value="MFS_1"/>
    <property type="match status" value="1"/>
</dbReference>
<feature type="transmembrane region" description="Helical" evidence="9">
    <location>
        <begin position="66"/>
        <end position="85"/>
    </location>
</feature>
<dbReference type="InterPro" id="IPR020846">
    <property type="entry name" value="MFS_dom"/>
</dbReference>
<accession>A0ABN3IF93</accession>
<dbReference type="PROSITE" id="PS50850">
    <property type="entry name" value="MFS"/>
    <property type="match status" value="1"/>
</dbReference>
<feature type="transmembrane region" description="Helical" evidence="9">
    <location>
        <begin position="344"/>
        <end position="366"/>
    </location>
</feature>
<gene>
    <name evidence="11" type="ORF">GCM10010420_30780</name>
</gene>
<dbReference type="NCBIfam" id="TIGR00711">
    <property type="entry name" value="efflux_EmrB"/>
    <property type="match status" value="1"/>
</dbReference>
<dbReference type="RefSeq" id="WP_344631579.1">
    <property type="nucleotide sequence ID" value="NZ_BAAATJ010000013.1"/>
</dbReference>
<evidence type="ECO:0000256" key="5">
    <source>
        <dbReference type="ARBA" id="ARBA00022989"/>
    </source>
</evidence>
<evidence type="ECO:0000256" key="9">
    <source>
        <dbReference type="SAM" id="Phobius"/>
    </source>
</evidence>
<feature type="compositionally biased region" description="Low complexity" evidence="8">
    <location>
        <begin position="561"/>
        <end position="570"/>
    </location>
</feature>
<sequence>MTELSTGAARTPVPESVHRRRWAILAVLMLSLLIVVLDNSILNVAMKTIATPAPTGLGATQGQLEWAINSYTLVFAGLLFTSGLLGDRYGRKRMLLFGLALFGVASMLAGLSDSPGELIAYRALMGFGGAFVMPGTLAILMNVFGRDEQPRAIGLWSGGVGLAIAIGPITGGVLLEHFWWGSVFMVNVPIVIVALIAMALLVPESKDPEPGRLDPLGVLLTVVGLVLLVYGIIKGGQLADFTHPEVLLTVGGGLAVLVGFVFHEKRSDHPALDVRYFRDPAFTAAVAAIALAFFALMGVTFFMVFYTQSVRGYTPLQTGLLMLPLAASQLFFSPRARLVVERFGIRATCTGGMLTIAATMASLLLLDGDTPIWILAVIFFLQAAGMAHIMTPATVAVMQSLPRRKAGSGSAVNNVFRQVGGALGIALLGSLLSTAYRRRIDGELAEVPGLAKGARHAAGESVEATLALADRLGPAGRALAERADEAFVHAMHVTVAGSASIALLGAVVVALLLPGRKRAQGEGEEGERDGTEAREAGEDGKAGEAAGDAGPAGSAEDEKGAGAAEGAEAAESAEKAETPGGAAGEDEEETGRERESVEAER</sequence>
<feature type="transmembrane region" description="Helical" evidence="9">
    <location>
        <begin position="245"/>
        <end position="262"/>
    </location>
</feature>
<feature type="transmembrane region" description="Helical" evidence="9">
    <location>
        <begin position="118"/>
        <end position="141"/>
    </location>
</feature>
<feature type="compositionally biased region" description="Basic and acidic residues" evidence="8">
    <location>
        <begin position="528"/>
        <end position="542"/>
    </location>
</feature>
<keyword evidence="5 9" id="KW-1133">Transmembrane helix</keyword>
<feature type="transmembrane region" description="Helical" evidence="9">
    <location>
        <begin position="213"/>
        <end position="233"/>
    </location>
</feature>
<dbReference type="SUPFAM" id="SSF103473">
    <property type="entry name" value="MFS general substrate transporter"/>
    <property type="match status" value="1"/>
</dbReference>
<evidence type="ECO:0000259" key="10">
    <source>
        <dbReference type="PROSITE" id="PS50850"/>
    </source>
</evidence>
<feature type="transmembrane region" description="Helical" evidence="9">
    <location>
        <begin position="153"/>
        <end position="173"/>
    </location>
</feature>
<keyword evidence="12" id="KW-1185">Reference proteome</keyword>
<dbReference type="PANTHER" id="PTHR42718">
    <property type="entry name" value="MAJOR FACILITATOR SUPERFAMILY MULTIDRUG TRANSPORTER MFSC"/>
    <property type="match status" value="1"/>
</dbReference>
<evidence type="ECO:0000256" key="8">
    <source>
        <dbReference type="SAM" id="MobiDB-lite"/>
    </source>
</evidence>
<organism evidence="11 12">
    <name type="scientific">Streptomyces glaucosporus</name>
    <dbReference type="NCBI Taxonomy" id="284044"/>
    <lineage>
        <taxon>Bacteria</taxon>
        <taxon>Bacillati</taxon>
        <taxon>Actinomycetota</taxon>
        <taxon>Actinomycetes</taxon>
        <taxon>Kitasatosporales</taxon>
        <taxon>Streptomycetaceae</taxon>
        <taxon>Streptomyces</taxon>
    </lineage>
</organism>
<dbReference type="PANTHER" id="PTHR42718:SF42">
    <property type="entry name" value="EXPORT PROTEIN"/>
    <property type="match status" value="1"/>
</dbReference>
<proteinExistence type="predicted"/>
<keyword evidence="7" id="KW-0046">Antibiotic resistance</keyword>
<feature type="domain" description="Major facilitator superfamily (MFS) profile" evidence="10">
    <location>
        <begin position="24"/>
        <end position="517"/>
    </location>
</feature>
<feature type="transmembrane region" description="Helical" evidence="9">
    <location>
        <begin position="94"/>
        <end position="112"/>
    </location>
</feature>
<evidence type="ECO:0000256" key="1">
    <source>
        <dbReference type="ARBA" id="ARBA00004651"/>
    </source>
</evidence>
<dbReference type="Gene3D" id="1.20.1720.10">
    <property type="entry name" value="Multidrug resistance protein D"/>
    <property type="match status" value="1"/>
</dbReference>
<feature type="transmembrane region" description="Helical" evidence="9">
    <location>
        <begin position="419"/>
        <end position="436"/>
    </location>
</feature>
<evidence type="ECO:0000256" key="3">
    <source>
        <dbReference type="ARBA" id="ARBA00022475"/>
    </source>
</evidence>
<dbReference type="EMBL" id="BAAATJ010000013">
    <property type="protein sequence ID" value="GAA2401672.1"/>
    <property type="molecule type" value="Genomic_DNA"/>
</dbReference>
<evidence type="ECO:0000313" key="11">
    <source>
        <dbReference type="EMBL" id="GAA2401672.1"/>
    </source>
</evidence>
<evidence type="ECO:0000256" key="2">
    <source>
        <dbReference type="ARBA" id="ARBA00022448"/>
    </source>
</evidence>